<organism evidence="5 6">
    <name type="scientific">Botrimarina hoheduenensis</name>
    <dbReference type="NCBI Taxonomy" id="2528000"/>
    <lineage>
        <taxon>Bacteria</taxon>
        <taxon>Pseudomonadati</taxon>
        <taxon>Planctomycetota</taxon>
        <taxon>Planctomycetia</taxon>
        <taxon>Pirellulales</taxon>
        <taxon>Lacipirellulaceae</taxon>
        <taxon>Botrimarina</taxon>
    </lineage>
</organism>
<dbReference type="RefSeq" id="WP_197524903.1">
    <property type="nucleotide sequence ID" value="NZ_SJPH01000003.1"/>
</dbReference>
<dbReference type="InterPro" id="IPR005234">
    <property type="entry name" value="ScpB_csome_segregation"/>
</dbReference>
<protein>
    <submittedName>
        <fullName evidence="5">Segregation and condensation protein B</fullName>
    </submittedName>
</protein>
<evidence type="ECO:0000256" key="4">
    <source>
        <dbReference type="ARBA" id="ARBA00023306"/>
    </source>
</evidence>
<evidence type="ECO:0000313" key="5">
    <source>
        <dbReference type="EMBL" id="TWT46864.1"/>
    </source>
</evidence>
<keyword evidence="3" id="KW-0159">Chromosome partition</keyword>
<proteinExistence type="predicted"/>
<keyword evidence="1" id="KW-0963">Cytoplasm</keyword>
<dbReference type="GO" id="GO:0051301">
    <property type="term" value="P:cell division"/>
    <property type="evidence" value="ECO:0007669"/>
    <property type="project" value="UniProtKB-KW"/>
</dbReference>
<dbReference type="InterPro" id="IPR036388">
    <property type="entry name" value="WH-like_DNA-bd_sf"/>
</dbReference>
<name>A0A5C5W8D8_9BACT</name>
<reference evidence="5 6" key="1">
    <citation type="submission" date="2019-02" db="EMBL/GenBank/DDBJ databases">
        <title>Deep-cultivation of Planctomycetes and their phenomic and genomic characterization uncovers novel biology.</title>
        <authorList>
            <person name="Wiegand S."/>
            <person name="Jogler M."/>
            <person name="Boedeker C."/>
            <person name="Pinto D."/>
            <person name="Vollmers J."/>
            <person name="Rivas-Marin E."/>
            <person name="Kohn T."/>
            <person name="Peeters S.H."/>
            <person name="Heuer A."/>
            <person name="Rast P."/>
            <person name="Oberbeckmann S."/>
            <person name="Bunk B."/>
            <person name="Jeske O."/>
            <person name="Meyerdierks A."/>
            <person name="Storesund J.E."/>
            <person name="Kallscheuer N."/>
            <person name="Luecker S."/>
            <person name="Lage O.M."/>
            <person name="Pohl T."/>
            <person name="Merkel B.J."/>
            <person name="Hornburger P."/>
            <person name="Mueller R.-W."/>
            <person name="Bruemmer F."/>
            <person name="Labrenz M."/>
            <person name="Spormann A.M."/>
            <person name="Op Den Camp H."/>
            <person name="Overmann J."/>
            <person name="Amann R."/>
            <person name="Jetten M.S.M."/>
            <person name="Mascher T."/>
            <person name="Medema M.H."/>
            <person name="Devos D.P."/>
            <person name="Kaster A.-K."/>
            <person name="Ovreas L."/>
            <person name="Rohde M."/>
            <person name="Galperin M.Y."/>
            <person name="Jogler C."/>
        </authorList>
    </citation>
    <scope>NUCLEOTIDE SEQUENCE [LARGE SCALE GENOMIC DNA]</scope>
    <source>
        <strain evidence="5 6">Pla111</strain>
    </source>
</reference>
<dbReference type="NCBIfam" id="TIGR00281">
    <property type="entry name" value="SMC-Scp complex subunit ScpB"/>
    <property type="match status" value="1"/>
</dbReference>
<keyword evidence="2" id="KW-0132">Cell division</keyword>
<dbReference type="EMBL" id="SJPH01000003">
    <property type="protein sequence ID" value="TWT46864.1"/>
    <property type="molecule type" value="Genomic_DNA"/>
</dbReference>
<dbReference type="Pfam" id="PF04079">
    <property type="entry name" value="SMC_ScpB"/>
    <property type="match status" value="1"/>
</dbReference>
<evidence type="ECO:0000313" key="6">
    <source>
        <dbReference type="Proteomes" id="UP000318995"/>
    </source>
</evidence>
<dbReference type="GO" id="GO:0051304">
    <property type="term" value="P:chromosome separation"/>
    <property type="evidence" value="ECO:0007669"/>
    <property type="project" value="InterPro"/>
</dbReference>
<sequence>MQNRRPITGIQRLAPRAYAAAWDRGRSPSTHRFVRRTKSGSVAEAPVVETRVARVEALLWLASEPLTDRQLALAAALSGPSEAREAIETLVERYRRRGSGLEIAAVAGGFQLLTQPQYAPWIASEASLAPGLSITPAALETLSVVAGTQPVVRAEIEAIRGVGCGELLRQLLEADLLRIVGRSGELGKPLVYGTTNRFLRVFGLRNLAELPLAKQSTETSEPTNQNAPVSL</sequence>
<dbReference type="InterPro" id="IPR036390">
    <property type="entry name" value="WH_DNA-bd_sf"/>
</dbReference>
<dbReference type="Gene3D" id="1.10.10.10">
    <property type="entry name" value="Winged helix-like DNA-binding domain superfamily/Winged helix DNA-binding domain"/>
    <property type="match status" value="2"/>
</dbReference>
<dbReference type="AlphaFoldDB" id="A0A5C5W8D8"/>
<gene>
    <name evidence="5" type="primary">scpB_2</name>
    <name evidence="5" type="ORF">Pla111_19660</name>
</gene>
<evidence type="ECO:0000256" key="1">
    <source>
        <dbReference type="ARBA" id="ARBA00022490"/>
    </source>
</evidence>
<evidence type="ECO:0000256" key="2">
    <source>
        <dbReference type="ARBA" id="ARBA00022618"/>
    </source>
</evidence>
<keyword evidence="6" id="KW-1185">Reference proteome</keyword>
<keyword evidence="4" id="KW-0131">Cell cycle</keyword>
<dbReference type="Proteomes" id="UP000318995">
    <property type="component" value="Unassembled WGS sequence"/>
</dbReference>
<evidence type="ECO:0000256" key="3">
    <source>
        <dbReference type="ARBA" id="ARBA00022829"/>
    </source>
</evidence>
<dbReference type="SUPFAM" id="SSF46785">
    <property type="entry name" value="Winged helix' DNA-binding domain"/>
    <property type="match status" value="2"/>
</dbReference>
<accession>A0A5C5W8D8</accession>
<dbReference type="PANTHER" id="PTHR34298">
    <property type="entry name" value="SEGREGATION AND CONDENSATION PROTEIN B"/>
    <property type="match status" value="1"/>
</dbReference>
<comment type="caution">
    <text evidence="5">The sequence shown here is derived from an EMBL/GenBank/DDBJ whole genome shotgun (WGS) entry which is preliminary data.</text>
</comment>
<dbReference type="PANTHER" id="PTHR34298:SF2">
    <property type="entry name" value="SEGREGATION AND CONDENSATION PROTEIN B"/>
    <property type="match status" value="1"/>
</dbReference>